<dbReference type="InterPro" id="IPR020806">
    <property type="entry name" value="PKS_PP-bd"/>
</dbReference>
<dbReference type="Pfam" id="PF00668">
    <property type="entry name" value="Condensation"/>
    <property type="match status" value="1"/>
</dbReference>
<dbReference type="Gene3D" id="3.30.559.10">
    <property type="entry name" value="Chloramphenicol acetyltransferase-like domain"/>
    <property type="match status" value="1"/>
</dbReference>
<comment type="similarity">
    <text evidence="2">Belongs to the ATP-dependent AMP-binding enzyme family.</text>
</comment>
<dbReference type="Gene3D" id="3.30.559.30">
    <property type="entry name" value="Nonribosomal peptide synthetase, condensation domain"/>
    <property type="match status" value="1"/>
</dbReference>
<reference evidence="6 7" key="1">
    <citation type="submission" date="2019-06" db="EMBL/GenBank/DDBJ databases">
        <title>Description of Kitasatospora acidophila sp. nov. isolated from pine grove soil, and reclassification of Streptomyces novaecaesareae to Kitasatospora novaeceasareae comb. nov.</title>
        <authorList>
            <person name="Kim M.J."/>
        </authorList>
    </citation>
    <scope>NUCLEOTIDE SEQUENCE [LARGE SCALE GENOMIC DNA]</scope>
    <source>
        <strain evidence="6 7">MMS16-CNU292</strain>
    </source>
</reference>
<evidence type="ECO:0000313" key="6">
    <source>
        <dbReference type="EMBL" id="TQF02755.1"/>
    </source>
</evidence>
<dbReference type="InterPro" id="IPR009081">
    <property type="entry name" value="PP-bd_ACP"/>
</dbReference>
<evidence type="ECO:0000256" key="4">
    <source>
        <dbReference type="ARBA" id="ARBA00022553"/>
    </source>
</evidence>
<protein>
    <submittedName>
        <fullName evidence="6">AMP-binding protein</fullName>
    </submittedName>
</protein>
<comment type="caution">
    <text evidence="6">The sequence shown here is derived from an EMBL/GenBank/DDBJ whole genome shotgun (WGS) entry which is preliminary data.</text>
</comment>
<dbReference type="PANTHER" id="PTHR45527">
    <property type="entry name" value="NONRIBOSOMAL PEPTIDE SYNTHETASE"/>
    <property type="match status" value="1"/>
</dbReference>
<dbReference type="SUPFAM" id="SSF47336">
    <property type="entry name" value="ACP-like"/>
    <property type="match status" value="1"/>
</dbReference>
<dbReference type="InterPro" id="IPR045851">
    <property type="entry name" value="AMP-bd_C_sf"/>
</dbReference>
<dbReference type="PROSITE" id="PS50075">
    <property type="entry name" value="CARRIER"/>
    <property type="match status" value="1"/>
</dbReference>
<dbReference type="AlphaFoldDB" id="A0A540W151"/>
<dbReference type="SUPFAM" id="SSF52777">
    <property type="entry name" value="CoA-dependent acyltransferases"/>
    <property type="match status" value="2"/>
</dbReference>
<dbReference type="Gene3D" id="3.40.50.1820">
    <property type="entry name" value="alpha/beta hydrolase"/>
    <property type="match status" value="1"/>
</dbReference>
<dbReference type="GO" id="GO:0031177">
    <property type="term" value="F:phosphopantetheine binding"/>
    <property type="evidence" value="ECO:0007669"/>
    <property type="project" value="InterPro"/>
</dbReference>
<organism evidence="6 7">
    <name type="scientific">Kitasatospora acidiphila</name>
    <dbReference type="NCBI Taxonomy" id="2567942"/>
    <lineage>
        <taxon>Bacteria</taxon>
        <taxon>Bacillati</taxon>
        <taxon>Actinomycetota</taxon>
        <taxon>Actinomycetes</taxon>
        <taxon>Kitasatosporales</taxon>
        <taxon>Streptomycetaceae</taxon>
        <taxon>Kitasatospora</taxon>
    </lineage>
</organism>
<dbReference type="GO" id="GO:0008610">
    <property type="term" value="P:lipid biosynthetic process"/>
    <property type="evidence" value="ECO:0007669"/>
    <property type="project" value="UniProtKB-ARBA"/>
</dbReference>
<dbReference type="Pfam" id="PF13193">
    <property type="entry name" value="AMP-binding_C"/>
    <property type="match status" value="1"/>
</dbReference>
<dbReference type="InterPro" id="IPR036736">
    <property type="entry name" value="ACP-like_sf"/>
</dbReference>
<dbReference type="GO" id="GO:0003824">
    <property type="term" value="F:catalytic activity"/>
    <property type="evidence" value="ECO:0007669"/>
    <property type="project" value="InterPro"/>
</dbReference>
<sequence length="944" mass="100880">MASVVPSLLAVLDPAELPGLSTVLVGAEPISVEQARAWGAGRRLVNTYGPTESTVMVTAGRVDGSGSVVPMGAPVANTRLFVLDGHLRPVPVGVAGELYIAGGQLARGYVGRAGLSAERFVASPFGDGGRMYRTGDRARWSVDGQLVFAGRADEQVKIRGFRIEPGEVQAVVAEHPSVAQAVVVTRQERAGEDPRLVAYVVGDGDSTELSTAVREFVAGRLPSYMVPSTVVVLEELPLTVNGKLDRKALPAPEYAAGTGRAPATVQEELLCQAFAEVLGLDRVGVDDDFFVLGGHSLLAVSLVENLRARGVSVSVRALFETPTPAGLADSAGPVQVVVPANLIPEGAVEITPEMLPLVELTAAQIERIVAKVEGGAANVADVYPLAPLQEGLFFHHLLADRDGGEADVYAVPFVLGFDSRERVEAFLDALRQVIARHDVYRTGIVWEGLAEPVQVVSRRVELPVQEVVLDPQGPEPVEQLTALGEAWMDLASAPLIRVHIAAEPGSGRWLALLRIHHLVQDHTTMDVLLGELRAVMSGRADTLPEPLPFRDFVAQARLGVPREEHERYFTELLGDVTETTAPFGALDVHGDGTGLVRVQLPVDSELASRIRDVARDRGVTAATVFHLAWARVLASLSGRDDVVFGTVLFGRMNAGAGSDRVPGLFINTLPVRVRVAGQSTTEALDGMRRQLAELLVHEHAPLSLAQQASGVAGGSPLFTSIFNYRHSQASAQGTGPSLEGVRLMGASDHNNYPVSVSIDDRTTGFAVSVEAVAPADAQQICELLHATLANLVAVLDEAPELRLSAVDVMGEAERRLVVEEWNRTGVEFGSGLVPGLFAAQVARTPDAVAVVADDVAVSFAELDARANRLAHYLRAQGVGAESVVGLCLPRGVEMVAAMLGVWKAGRRMCRWTRSIRLSGWRSWCRTVARGWCWGRVDLTWLLWS</sequence>
<dbReference type="SUPFAM" id="SSF56801">
    <property type="entry name" value="Acetyl-CoA synthetase-like"/>
    <property type="match status" value="2"/>
</dbReference>
<dbReference type="InterPro" id="IPR029058">
    <property type="entry name" value="AB_hydrolase_fold"/>
</dbReference>
<dbReference type="InterPro" id="IPR023213">
    <property type="entry name" value="CAT-like_dom_sf"/>
</dbReference>
<comment type="cofactor">
    <cofactor evidence="1">
        <name>pantetheine 4'-phosphate</name>
        <dbReference type="ChEBI" id="CHEBI:47942"/>
    </cofactor>
</comment>
<dbReference type="GO" id="GO:0044550">
    <property type="term" value="P:secondary metabolite biosynthetic process"/>
    <property type="evidence" value="ECO:0007669"/>
    <property type="project" value="TreeGrafter"/>
</dbReference>
<dbReference type="PANTHER" id="PTHR45527:SF1">
    <property type="entry name" value="FATTY ACID SYNTHASE"/>
    <property type="match status" value="1"/>
</dbReference>
<dbReference type="FunFam" id="3.30.300.30:FF:000010">
    <property type="entry name" value="Enterobactin synthetase component F"/>
    <property type="match status" value="1"/>
</dbReference>
<dbReference type="GO" id="GO:0017000">
    <property type="term" value="P:antibiotic biosynthetic process"/>
    <property type="evidence" value="ECO:0007669"/>
    <property type="project" value="UniProtKB-ARBA"/>
</dbReference>
<dbReference type="InterPro" id="IPR001242">
    <property type="entry name" value="Condensation_dom"/>
</dbReference>
<dbReference type="OrthoDB" id="2472181at2"/>
<dbReference type="SMART" id="SM00823">
    <property type="entry name" value="PKS_PP"/>
    <property type="match status" value="1"/>
</dbReference>
<dbReference type="Gene3D" id="3.30.300.30">
    <property type="match status" value="1"/>
</dbReference>
<dbReference type="InterPro" id="IPR025110">
    <property type="entry name" value="AMP-bd_C"/>
</dbReference>
<dbReference type="Pfam" id="PF00501">
    <property type="entry name" value="AMP-binding"/>
    <property type="match status" value="2"/>
</dbReference>
<proteinExistence type="inferred from homology"/>
<dbReference type="GO" id="GO:0005737">
    <property type="term" value="C:cytoplasm"/>
    <property type="evidence" value="ECO:0007669"/>
    <property type="project" value="TreeGrafter"/>
</dbReference>
<gene>
    <name evidence="6" type="ORF">E6W39_11400</name>
</gene>
<evidence type="ECO:0000313" key="7">
    <source>
        <dbReference type="Proteomes" id="UP000319103"/>
    </source>
</evidence>
<evidence type="ECO:0000256" key="1">
    <source>
        <dbReference type="ARBA" id="ARBA00001957"/>
    </source>
</evidence>
<accession>A0A540W151</accession>
<dbReference type="Proteomes" id="UP000319103">
    <property type="component" value="Unassembled WGS sequence"/>
</dbReference>
<dbReference type="CDD" id="cd19544">
    <property type="entry name" value="E-C_NRPS"/>
    <property type="match status" value="1"/>
</dbReference>
<name>A0A540W151_9ACTN</name>
<dbReference type="FunFam" id="2.30.38.10:FF:000001">
    <property type="entry name" value="Non-ribosomal peptide synthetase PvdI"/>
    <property type="match status" value="1"/>
</dbReference>
<evidence type="ECO:0000256" key="2">
    <source>
        <dbReference type="ARBA" id="ARBA00006432"/>
    </source>
</evidence>
<keyword evidence="3" id="KW-0596">Phosphopantetheine</keyword>
<evidence type="ECO:0000256" key="3">
    <source>
        <dbReference type="ARBA" id="ARBA00022450"/>
    </source>
</evidence>
<keyword evidence="7" id="KW-1185">Reference proteome</keyword>
<dbReference type="FunFam" id="1.10.1200.10:FF:000005">
    <property type="entry name" value="Nonribosomal peptide synthetase 1"/>
    <property type="match status" value="1"/>
</dbReference>
<dbReference type="Pfam" id="PF00550">
    <property type="entry name" value="PP-binding"/>
    <property type="match status" value="1"/>
</dbReference>
<keyword evidence="4" id="KW-0597">Phosphoprotein</keyword>
<evidence type="ECO:0000259" key="5">
    <source>
        <dbReference type="PROSITE" id="PS50075"/>
    </source>
</evidence>
<dbReference type="InterPro" id="IPR042099">
    <property type="entry name" value="ANL_N_sf"/>
</dbReference>
<feature type="domain" description="Carrier" evidence="5">
    <location>
        <begin position="261"/>
        <end position="335"/>
    </location>
</feature>
<dbReference type="GO" id="GO:0043041">
    <property type="term" value="P:amino acid activation for nonribosomal peptide biosynthetic process"/>
    <property type="evidence" value="ECO:0007669"/>
    <property type="project" value="TreeGrafter"/>
</dbReference>
<dbReference type="Gene3D" id="3.40.50.12780">
    <property type="entry name" value="N-terminal domain of ligase-like"/>
    <property type="match status" value="2"/>
</dbReference>
<dbReference type="EMBL" id="VIGB01000003">
    <property type="protein sequence ID" value="TQF02755.1"/>
    <property type="molecule type" value="Genomic_DNA"/>
</dbReference>
<dbReference type="InterPro" id="IPR000873">
    <property type="entry name" value="AMP-dep_synth/lig_dom"/>
</dbReference>